<sequence length="584" mass="62771">MSGPPFQIDDWQTAAAKKRQGLRDSIPKSHLLPAELAKKAAKGLLLPLDPEVLKCGVLNDLGIEITSIDDAAVLLDRIAKRIYSAVAVTEAYCKRASIAQQTVNCLTEILYDKAIERAKYLDDYLENHGTTSGILHGLPVSLKDLFGVKCVHATAGLASWIPNVSAEDSPITKGIIAAGGVLYVKTNVSQGHLMVESINNVFGTTSNPYNTALSAGGSSGGESALIAAKGSILGSATDGGGSIRMPAAFCGLCEYVPFTSLPELILTMLQGGVKCSKGRMPTMGIQSPGDGNESTNAGLGPMARSVSGCELWLQAQLQNQPWNFDFNCIPMPWNKEKAQRPKSKLVIGVVRDDGVIRPTPPVSRAWKRVITLLALAGQAIIDVPAGEIKEIHQRGTSCAMKSNVQGGGYGIMQHIIASGEPVVPRTATGSSASLLTTHEIFANYKERADLAARYNALWVQYSLNAILAPAVAHPAPPHGKYVSNSYAGIYNMLDYATGSIPVTKVDLERDVAPPEWYNAPAYPRIEEVRFPYEWGDKEMKEIYSSPEVFKDSPVGVQIACRRLQEEKCVGILKEIEALLKEGRA</sequence>
<dbReference type="Proteomes" id="UP000836387">
    <property type="component" value="Unassembled WGS sequence"/>
</dbReference>
<gene>
    <name evidence="1" type="ORF">CRV2_00010544</name>
</gene>
<proteinExistence type="predicted"/>
<comment type="caution">
    <text evidence="1">The sequence shown here is derived from an EMBL/GenBank/DDBJ whole genome shotgun (WGS) entry which is preliminary data.</text>
</comment>
<accession>A0ACA9TGZ8</accession>
<evidence type="ECO:0000313" key="1">
    <source>
        <dbReference type="EMBL" id="CAG9940210.1"/>
    </source>
</evidence>
<name>A0ACA9TGZ8_BIOOC</name>
<organism evidence="1 2">
    <name type="scientific">Clonostachys rosea f. rosea IK726</name>
    <dbReference type="NCBI Taxonomy" id="1349383"/>
    <lineage>
        <taxon>Eukaryota</taxon>
        <taxon>Fungi</taxon>
        <taxon>Dikarya</taxon>
        <taxon>Ascomycota</taxon>
        <taxon>Pezizomycotina</taxon>
        <taxon>Sordariomycetes</taxon>
        <taxon>Hypocreomycetidae</taxon>
        <taxon>Hypocreales</taxon>
        <taxon>Bionectriaceae</taxon>
        <taxon>Clonostachys</taxon>
    </lineage>
</organism>
<keyword evidence="2" id="KW-1185">Reference proteome</keyword>
<evidence type="ECO:0000313" key="2">
    <source>
        <dbReference type="Proteomes" id="UP000836387"/>
    </source>
</evidence>
<reference evidence="1" key="2">
    <citation type="submission" date="2021-10" db="EMBL/GenBank/DDBJ databases">
        <authorList>
            <person name="Piombo E."/>
        </authorList>
    </citation>
    <scope>NUCLEOTIDE SEQUENCE</scope>
</reference>
<reference evidence="1" key="1">
    <citation type="submission" date="2020-04" db="EMBL/GenBank/DDBJ databases">
        <authorList>
            <person name="Broberg M."/>
        </authorList>
    </citation>
    <scope>NUCLEOTIDE SEQUENCE</scope>
</reference>
<protein>
    <submittedName>
        <fullName evidence="1">Uncharacterized protein</fullName>
    </submittedName>
</protein>
<dbReference type="EMBL" id="CADEHS020000004">
    <property type="protein sequence ID" value="CAG9940210.1"/>
    <property type="molecule type" value="Genomic_DNA"/>
</dbReference>